<dbReference type="Gene3D" id="1.10.150.20">
    <property type="entry name" value="5' to 3' exonuclease, C-terminal subdomain"/>
    <property type="match status" value="1"/>
</dbReference>
<evidence type="ECO:0000256" key="2">
    <source>
        <dbReference type="ARBA" id="ARBA00007123"/>
    </source>
</evidence>
<evidence type="ECO:0000256" key="4">
    <source>
        <dbReference type="ARBA" id="ARBA00022679"/>
    </source>
</evidence>
<dbReference type="NCBIfam" id="TIGR02027">
    <property type="entry name" value="rpoA"/>
    <property type="match status" value="1"/>
</dbReference>
<dbReference type="InterPro" id="IPR036643">
    <property type="entry name" value="RNApol_insert_sf"/>
</dbReference>
<evidence type="ECO:0000256" key="1">
    <source>
        <dbReference type="ARBA" id="ARBA00004026"/>
    </source>
</evidence>
<dbReference type="GO" id="GO:0000428">
    <property type="term" value="C:DNA-directed RNA polymerase complex"/>
    <property type="evidence" value="ECO:0007669"/>
    <property type="project" value="UniProtKB-KW"/>
</dbReference>
<dbReference type="CDD" id="cd06928">
    <property type="entry name" value="RNAP_alpha_NTD"/>
    <property type="match status" value="1"/>
</dbReference>
<evidence type="ECO:0000313" key="10">
    <source>
        <dbReference type="EMBL" id="ANT70557.1"/>
    </source>
</evidence>
<dbReference type="SMART" id="SM00662">
    <property type="entry name" value="RPOLD"/>
    <property type="match status" value="1"/>
</dbReference>
<evidence type="ECO:0000256" key="5">
    <source>
        <dbReference type="ARBA" id="ARBA00022695"/>
    </source>
</evidence>
<comment type="function">
    <text evidence="1 8">DNA-dependent RNA polymerase catalyzes the transcription of DNA into RNA using the four ribonucleoside triphosphates as substrates.</text>
</comment>
<evidence type="ECO:0000256" key="3">
    <source>
        <dbReference type="ARBA" id="ARBA00022478"/>
    </source>
</evidence>
<dbReference type="InterPro" id="IPR011262">
    <property type="entry name" value="DNA-dir_RNA_pol_insert"/>
</dbReference>
<dbReference type="InterPro" id="IPR011773">
    <property type="entry name" value="DNA-dir_RpoA"/>
</dbReference>
<organism evidence="10">
    <name type="scientific">Glyptostrobus pensilis</name>
    <dbReference type="NCBI Taxonomy" id="28978"/>
    <lineage>
        <taxon>Eukaryota</taxon>
        <taxon>Viridiplantae</taxon>
        <taxon>Streptophyta</taxon>
        <taxon>Embryophyta</taxon>
        <taxon>Tracheophyta</taxon>
        <taxon>Spermatophyta</taxon>
        <taxon>Pinopsida</taxon>
        <taxon>Pinidae</taxon>
        <taxon>Conifers II</taxon>
        <taxon>Cupressales</taxon>
        <taxon>Cupressaceae</taxon>
        <taxon>Glyptostrobus</taxon>
    </lineage>
</organism>
<comment type="similarity">
    <text evidence="2 8">Belongs to the RNA polymerase alpha chain family.</text>
</comment>
<dbReference type="GO" id="GO:0006351">
    <property type="term" value="P:DNA-templated transcription"/>
    <property type="evidence" value="ECO:0007669"/>
    <property type="project" value="UniProtKB-UniRule"/>
</dbReference>
<dbReference type="EC" id="2.7.7.6" evidence="8"/>
<keyword evidence="10" id="KW-0934">Plastid</keyword>
<evidence type="ECO:0000256" key="8">
    <source>
        <dbReference type="HAMAP-Rule" id="MF_00059"/>
    </source>
</evidence>
<feature type="region of interest" description="Alpha C-terminal domain (alpha-CTD)" evidence="8">
    <location>
        <begin position="257"/>
        <end position="342"/>
    </location>
</feature>
<dbReference type="FunFam" id="2.170.120.12:FF:000001">
    <property type="entry name" value="DNA-directed RNA polymerase subunit alpha"/>
    <property type="match status" value="1"/>
</dbReference>
<dbReference type="HAMAP" id="MF_00059">
    <property type="entry name" value="RNApol_bact_RpoA"/>
    <property type="match status" value="1"/>
</dbReference>
<dbReference type="InterPro" id="IPR036603">
    <property type="entry name" value="RBP11-like"/>
</dbReference>
<dbReference type="AlphaFoldDB" id="A0A1C8QIM3"/>
<dbReference type="GO" id="GO:0046983">
    <property type="term" value="F:protein dimerization activity"/>
    <property type="evidence" value="ECO:0007669"/>
    <property type="project" value="InterPro"/>
</dbReference>
<comment type="catalytic activity">
    <reaction evidence="7 8">
        <text>RNA(n) + a ribonucleoside 5'-triphosphate = RNA(n+1) + diphosphate</text>
        <dbReference type="Rhea" id="RHEA:21248"/>
        <dbReference type="Rhea" id="RHEA-COMP:14527"/>
        <dbReference type="Rhea" id="RHEA-COMP:17342"/>
        <dbReference type="ChEBI" id="CHEBI:33019"/>
        <dbReference type="ChEBI" id="CHEBI:61557"/>
        <dbReference type="ChEBI" id="CHEBI:140395"/>
        <dbReference type="EC" id="2.7.7.6"/>
    </reaction>
</comment>
<dbReference type="Pfam" id="PF03118">
    <property type="entry name" value="RNA_pol_A_CTD"/>
    <property type="match status" value="1"/>
</dbReference>
<keyword evidence="3 8" id="KW-0240">DNA-directed RNA polymerase</keyword>
<proteinExistence type="inferred from homology"/>
<feature type="region of interest" description="Alpha N-terminal domain (alpha-NTD)" evidence="8">
    <location>
        <begin position="1"/>
        <end position="242"/>
    </location>
</feature>
<sequence length="342" mass="38835">MNQNEISVSMKIPELKCVESRTENKRFHYSRFTLSPLRKGQANTIGSAIRRVLLGEVEGTCITRAKFHNISNEYSVIIGIEESIHEILMNLKEIVLRSDAYGIREGSIHVVGPKKVTAQDIMLPPSVRIIDTTQHIANINKSITLDISLQIEKGRGYIIQNPNNYNPKDEIFAIDAAFVFPIDAAFAPVQNVNYSIHSYWSENETQEILFLEIWTNGGLAPKEALYEASRNLIDFFLPFLNAKEENSDGTNSLSDDITPSLPILHISTDTKRIAFDQMYIDQLNFSTRIYNCLKKANINTVSDLLNYSREDLMKIKHLGEQSVKEILEFMRNIRIDSPGNPV</sequence>
<dbReference type="Gene3D" id="2.170.120.12">
    <property type="entry name" value="DNA-directed RNA polymerase, insert domain"/>
    <property type="match status" value="1"/>
</dbReference>
<evidence type="ECO:0000256" key="7">
    <source>
        <dbReference type="ARBA" id="ARBA00048552"/>
    </source>
</evidence>
<dbReference type="SUPFAM" id="SSF55257">
    <property type="entry name" value="RBP11-like subunits of RNA polymerase"/>
    <property type="match status" value="1"/>
</dbReference>
<comment type="subcellular location">
    <subcellularLocation>
        <location evidence="8">Plastid</location>
        <location evidence="8">Chloroplast</location>
    </subcellularLocation>
</comment>
<evidence type="ECO:0000313" key="11">
    <source>
        <dbReference type="EMBL" id="QYB21530.1"/>
    </source>
</evidence>
<reference evidence="11" key="3">
    <citation type="submission" date="2021-01" db="EMBL/GenBank/DDBJ databases">
        <authorList>
            <person name="Stull G."/>
            <person name="Qu X.-J."/>
            <person name="Parins-Fukuchi C."/>
            <person name="Yang Y.-Y."/>
            <person name="Yang J.-B."/>
            <person name="Yang Z.-Y."/>
            <person name="Hu Y."/>
            <person name="Ma H."/>
            <person name="Soltis P."/>
            <person name="Soltis D."/>
            <person name="Li D.-Z."/>
            <person name="Smith S."/>
            <person name="Yi T.-S."/>
        </authorList>
    </citation>
    <scope>NUCLEOTIDE SEQUENCE</scope>
</reference>
<dbReference type="Pfam" id="PF01193">
    <property type="entry name" value="RNA_pol_L"/>
    <property type="match status" value="1"/>
</dbReference>
<keyword evidence="4 8" id="KW-0808">Transferase</keyword>
<dbReference type="GeneID" id="29287798"/>
<evidence type="ECO:0000256" key="6">
    <source>
        <dbReference type="ARBA" id="ARBA00023163"/>
    </source>
</evidence>
<dbReference type="RefSeq" id="YP_009305805.1">
    <property type="nucleotide sequence ID" value="NC_031354.1"/>
</dbReference>
<reference evidence="11" key="2">
    <citation type="journal article" date="2021" name="Nat. Plants">
        <title>Gene duplications and phylogenomic conflict underlie major pulses of phenotypic evolution in gymnosperms.</title>
        <authorList>
            <person name="Stull G.W."/>
            <person name="Qu X.J."/>
            <person name="Parins-Fukuchi C."/>
            <person name="Yang Y.Y."/>
            <person name="Yang J.B."/>
            <person name="Yang Z.Y."/>
            <person name="Hu Y."/>
            <person name="Ma H."/>
            <person name="Soltis P.S."/>
            <person name="Soltis D.E."/>
            <person name="Li D.Z."/>
            <person name="Smith S.A."/>
            <person name="Yi T.S."/>
        </authorList>
    </citation>
    <scope>NUCLEOTIDE SEQUENCE</scope>
</reference>
<comment type="subunit">
    <text evidence="8">In plastids the minimal PEP RNA polymerase catalytic core is composed of four subunits: alpha, beta, beta', and beta''. When a (nuclear-encoded) sigma factor is associated with the core the holoenzyme is formed, which can initiate transcription.</text>
</comment>
<dbReference type="InterPro" id="IPR011260">
    <property type="entry name" value="RNAP_asu_C"/>
</dbReference>
<accession>A0A1C8QIM3</accession>
<evidence type="ECO:0000259" key="9">
    <source>
        <dbReference type="SMART" id="SM00662"/>
    </source>
</evidence>
<keyword evidence="5 8" id="KW-0548">Nucleotidyltransferase</keyword>
<feature type="domain" description="DNA-directed RNA polymerase RpoA/D/Rpb3-type" evidence="9">
    <location>
        <begin position="29"/>
        <end position="242"/>
    </location>
</feature>
<dbReference type="EMBL" id="KU302768">
    <property type="protein sequence ID" value="ANT70557.1"/>
    <property type="molecule type" value="Genomic_DNA"/>
</dbReference>
<reference evidence="10" key="1">
    <citation type="journal article" date="2016" name="PLoS ONE">
        <title>The Complete Chloroplast Genome Sequence of a Relict Conifer Glyptostrobus pensilis: Comparative Analysis and Insights into Dynamics of Chloroplast Genome Rearrangement in Cupressophytes and Pinaceae.</title>
        <authorList>
            <person name="Hao Z."/>
            <person name="Cheng T."/>
            <person name="Zheng R."/>
            <person name="Xu H."/>
            <person name="Zhou Y."/>
            <person name="Li M."/>
            <person name="Lu F."/>
            <person name="Dong Y."/>
            <person name="Liu X."/>
            <person name="Chen J."/>
            <person name="Shi J."/>
        </authorList>
    </citation>
    <scope>NUCLEOTIDE SEQUENCE</scope>
</reference>
<geneLocation type="chloroplast" evidence="10"/>
<keyword evidence="6 8" id="KW-0804">Transcription</keyword>
<protein>
    <recommendedName>
        <fullName evidence="8">DNA-directed RNA polymerase subunit alpha</fullName>
        <shortName evidence="8">PEP</shortName>
        <ecNumber evidence="8">2.7.7.6</ecNumber>
    </recommendedName>
    <alternativeName>
        <fullName evidence="8">Plastid-encoded RNA polymerase subunit alpha</fullName>
        <shortName evidence="8">RNA polymerase subunit alpha</shortName>
    </alternativeName>
</protein>
<comment type="domain">
    <text evidence="8">The N-terminal domain is essential for RNAP assembly and basal transcription, whereas the C-terminal domain is involved in interaction with transcriptional regulators and with upstream promoter elements.</text>
</comment>
<dbReference type="Pfam" id="PF01000">
    <property type="entry name" value="RNA_pol_A_bac"/>
    <property type="match status" value="1"/>
</dbReference>
<dbReference type="EMBL" id="MW470981">
    <property type="protein sequence ID" value="QYB21530.1"/>
    <property type="molecule type" value="Genomic_DNA"/>
</dbReference>
<dbReference type="GO" id="GO:0003899">
    <property type="term" value="F:DNA-directed RNA polymerase activity"/>
    <property type="evidence" value="ECO:0007669"/>
    <property type="project" value="UniProtKB-UniRule"/>
</dbReference>
<dbReference type="InterPro" id="IPR011263">
    <property type="entry name" value="DNA-dir_RNA_pol_RpoA/D/Rpb3"/>
</dbReference>
<name>A0A1C8QIM3_9CONI</name>
<dbReference type="Gene3D" id="3.30.1360.10">
    <property type="entry name" value="RNA polymerase, RBP11-like subunit"/>
    <property type="match status" value="1"/>
</dbReference>
<dbReference type="SUPFAM" id="SSF47789">
    <property type="entry name" value="C-terminal domain of RNA polymerase alpha subunit"/>
    <property type="match status" value="1"/>
</dbReference>
<dbReference type="SUPFAM" id="SSF56553">
    <property type="entry name" value="Insert subdomain of RNA polymerase alpha subunit"/>
    <property type="match status" value="1"/>
</dbReference>
<keyword evidence="10" id="KW-0150">Chloroplast</keyword>
<dbReference type="GO" id="GO:0009507">
    <property type="term" value="C:chloroplast"/>
    <property type="evidence" value="ECO:0007669"/>
    <property type="project" value="UniProtKB-SubCell"/>
</dbReference>
<gene>
    <name evidence="8 10" type="primary">rpoA</name>
</gene>
<dbReference type="GO" id="GO:0003677">
    <property type="term" value="F:DNA binding"/>
    <property type="evidence" value="ECO:0007669"/>
    <property type="project" value="UniProtKB-UniRule"/>
</dbReference>